<proteinExistence type="predicted"/>
<evidence type="ECO:0000256" key="1">
    <source>
        <dbReference type="SAM" id="Phobius"/>
    </source>
</evidence>
<protein>
    <submittedName>
        <fullName evidence="2">Uncharacterized protein</fullName>
    </submittedName>
</protein>
<keyword evidence="1" id="KW-1133">Transmembrane helix</keyword>
<feature type="transmembrane region" description="Helical" evidence="1">
    <location>
        <begin position="64"/>
        <end position="82"/>
    </location>
</feature>
<reference evidence="2" key="1">
    <citation type="submission" date="2021-05" db="EMBL/GenBank/DDBJ databases">
        <authorList>
            <person name="Alioto T."/>
            <person name="Alioto T."/>
            <person name="Gomez Garrido J."/>
        </authorList>
    </citation>
    <scope>NUCLEOTIDE SEQUENCE</scope>
</reference>
<dbReference type="AlphaFoldDB" id="A0A8D8TX93"/>
<keyword evidence="1" id="KW-0472">Membrane</keyword>
<accession>A0A8D8TX93</accession>
<organism evidence="2">
    <name type="scientific">Cacopsylla melanoneura</name>
    <dbReference type="NCBI Taxonomy" id="428564"/>
    <lineage>
        <taxon>Eukaryota</taxon>
        <taxon>Metazoa</taxon>
        <taxon>Ecdysozoa</taxon>
        <taxon>Arthropoda</taxon>
        <taxon>Hexapoda</taxon>
        <taxon>Insecta</taxon>
        <taxon>Pterygota</taxon>
        <taxon>Neoptera</taxon>
        <taxon>Paraneoptera</taxon>
        <taxon>Hemiptera</taxon>
        <taxon>Sternorrhyncha</taxon>
        <taxon>Psylloidea</taxon>
        <taxon>Psyllidae</taxon>
        <taxon>Psyllinae</taxon>
        <taxon>Cacopsylla</taxon>
    </lineage>
</organism>
<dbReference type="EMBL" id="HBUF01324179">
    <property type="protein sequence ID" value="CAG6695574.1"/>
    <property type="molecule type" value="Transcribed_RNA"/>
</dbReference>
<keyword evidence="1" id="KW-0812">Transmembrane</keyword>
<sequence length="111" mass="13678">MDKYMKFACKSPRLHNHGKDHIVAFEKFTLKMCPFHLHTRYKRDIMTYTPCNYLLKKDKMSLRFYYLFIRTLCMVTYVYHFGRGFNPTIDCLTRKKCPWQQRYQIITIKFN</sequence>
<name>A0A8D8TX93_9HEMI</name>
<evidence type="ECO:0000313" key="2">
    <source>
        <dbReference type="EMBL" id="CAG6695574.1"/>
    </source>
</evidence>